<keyword evidence="2" id="KW-0378">Hydrolase</keyword>
<comment type="caution">
    <text evidence="3">The sequence shown here is derived from an EMBL/GenBank/DDBJ whole genome shotgun (WGS) entry which is preliminary data.</text>
</comment>
<dbReference type="Gene3D" id="1.20.1440.110">
    <property type="entry name" value="acylaminoacyl peptidase"/>
    <property type="match status" value="1"/>
</dbReference>
<accession>A0A1E8Q2U2</accession>
<dbReference type="PANTHER" id="PTHR22946">
    <property type="entry name" value="DIENELACTONE HYDROLASE DOMAIN-CONTAINING PROTEIN-RELATED"/>
    <property type="match status" value="1"/>
</dbReference>
<protein>
    <submittedName>
        <fullName evidence="3">Dipeptidyl aminopeptidase</fullName>
    </submittedName>
</protein>
<dbReference type="SUPFAM" id="SSF53474">
    <property type="entry name" value="alpha/beta-Hydrolases"/>
    <property type="match status" value="1"/>
</dbReference>
<dbReference type="Gene3D" id="3.40.50.1820">
    <property type="entry name" value="alpha/beta hydrolase"/>
    <property type="match status" value="1"/>
</dbReference>
<reference evidence="3 4" key="1">
    <citation type="submission" date="2016-09" db="EMBL/GenBank/DDBJ databases">
        <title>genome sequence of Mycobacterium sp. 739 SCH.</title>
        <authorList>
            <person name="Greninger A.L."/>
            <person name="Qin X."/>
            <person name="Jerome K."/>
            <person name="Vora S."/>
            <person name="Quinn K."/>
        </authorList>
    </citation>
    <scope>NUCLEOTIDE SEQUENCE [LARGE SCALE GENOMIC DNA]</scope>
    <source>
        <strain evidence="3 4">SCH</strain>
    </source>
</reference>
<keyword evidence="4" id="KW-1185">Reference proteome</keyword>
<dbReference type="SUPFAM" id="SSF51735">
    <property type="entry name" value="NAD(P)-binding Rossmann-fold domains"/>
    <property type="match status" value="1"/>
</dbReference>
<dbReference type="Gene3D" id="3.40.50.720">
    <property type="entry name" value="NAD(P)-binding Rossmann-like Domain"/>
    <property type="match status" value="1"/>
</dbReference>
<dbReference type="Proteomes" id="UP000178953">
    <property type="component" value="Unassembled WGS sequence"/>
</dbReference>
<comment type="similarity">
    <text evidence="1">Belongs to the AB hydrolase superfamily.</text>
</comment>
<keyword evidence="3" id="KW-0645">Protease</keyword>
<evidence type="ECO:0000256" key="2">
    <source>
        <dbReference type="ARBA" id="ARBA00022801"/>
    </source>
</evidence>
<proteinExistence type="inferred from homology"/>
<dbReference type="InterPro" id="IPR050261">
    <property type="entry name" value="FrsA_esterase"/>
</dbReference>
<sequence>MPLVAAFLDDAAHDTEHILTGTAALTYTDAADILTRLTGHTVRHRSVSEEKVASRIAAHGVPAAFVTVLAAMDVAIADGDEDRVTDTVERIAGRPARSFSTFENKGNPMKQLLFHDDVQFWFETLRVIGHASYGGADFGEVVATASQITAGDYDSWHDAWLATAERVEAEARAAHPVSARDGFLRASTYYRSAEFFLHGNPDDPRIEHAFTRGVACFRSAIAHLAAVEPVEIPYGETTLSGYFYRASGERPKPTLVMHNGFDGSAEELHFFGAVGGQERGYHVLTFDGPGQATAIHRDKLPFRPDWENVVGPVLDFLLTDPTVDPARIALLGLSLGGMLAPRAAAFETRLAAVVAVDGVYDGSTAITTFLELDRVEISRRATADHDEELDELIAAARDDSPVIRWAYDHGRYAMGVQTDRQFLAALLKYNVMDGIAEQITCPVLVCEAAEDLFFAGDESREAEPRRLYEHLTAPKKLLTFTATEGAAEHCHSGAQRLAVGRIFDWLDDTMPPRPEHYSWHPPNSASWPAAN</sequence>
<dbReference type="GO" id="GO:0004177">
    <property type="term" value="F:aminopeptidase activity"/>
    <property type="evidence" value="ECO:0007669"/>
    <property type="project" value="UniProtKB-KW"/>
</dbReference>
<evidence type="ECO:0000256" key="1">
    <source>
        <dbReference type="ARBA" id="ARBA00008645"/>
    </source>
</evidence>
<dbReference type="PANTHER" id="PTHR22946:SF12">
    <property type="entry name" value="CONIDIAL PIGMENT BIOSYNTHESIS PROTEIN AYG1 (AFU_ORTHOLOGUE AFUA_2G17550)"/>
    <property type="match status" value="1"/>
</dbReference>
<dbReference type="EMBL" id="MCHX01000042">
    <property type="protein sequence ID" value="OFJ52360.1"/>
    <property type="molecule type" value="Genomic_DNA"/>
</dbReference>
<dbReference type="InterPro" id="IPR010520">
    <property type="entry name" value="FrsA-like"/>
</dbReference>
<gene>
    <name evidence="3" type="ORF">BEL07_18135</name>
</gene>
<evidence type="ECO:0000313" key="4">
    <source>
        <dbReference type="Proteomes" id="UP000178953"/>
    </source>
</evidence>
<evidence type="ECO:0000313" key="3">
    <source>
        <dbReference type="EMBL" id="OFJ52360.1"/>
    </source>
</evidence>
<organism evidence="3 4">
    <name type="scientific">Mycolicibacterium grossiae</name>
    <dbReference type="NCBI Taxonomy" id="1552759"/>
    <lineage>
        <taxon>Bacteria</taxon>
        <taxon>Bacillati</taxon>
        <taxon>Actinomycetota</taxon>
        <taxon>Actinomycetes</taxon>
        <taxon>Mycobacteriales</taxon>
        <taxon>Mycobacteriaceae</taxon>
        <taxon>Mycolicibacterium</taxon>
    </lineage>
</organism>
<keyword evidence="3" id="KW-0031">Aminopeptidase</keyword>
<dbReference type="InterPro" id="IPR036291">
    <property type="entry name" value="NAD(P)-bd_dom_sf"/>
</dbReference>
<name>A0A1E8Q2U2_9MYCO</name>
<dbReference type="InterPro" id="IPR029058">
    <property type="entry name" value="AB_hydrolase_fold"/>
</dbReference>
<dbReference type="AlphaFoldDB" id="A0A1E8Q2U2"/>
<dbReference type="Gene3D" id="3.90.25.10">
    <property type="entry name" value="UDP-galactose 4-epimerase, domain 1"/>
    <property type="match status" value="1"/>
</dbReference>
<dbReference type="Pfam" id="PF06500">
    <property type="entry name" value="FrsA-like"/>
    <property type="match status" value="1"/>
</dbReference>